<evidence type="ECO:0000256" key="1">
    <source>
        <dbReference type="SAM" id="SignalP"/>
    </source>
</evidence>
<dbReference type="PANTHER" id="PTHR40616">
    <property type="entry name" value="LINALOOL DEHYDRATASE_ISOMERASE DOMAIN-CONTAINING PROTEIN"/>
    <property type="match status" value="1"/>
</dbReference>
<feature type="signal peptide" evidence="1">
    <location>
        <begin position="1"/>
        <end position="20"/>
    </location>
</feature>
<name>A0AA40CNC3_9PEZI</name>
<protein>
    <submittedName>
        <fullName evidence="2">Uncharacterized protein</fullName>
    </submittedName>
</protein>
<reference evidence="2" key="1">
    <citation type="submission" date="2023-06" db="EMBL/GenBank/DDBJ databases">
        <title>Multi-omics analyses reveal the molecular pathogenesis toolkit of Lasiodiplodia hormozganensis, a cross-kingdom pathogen.</title>
        <authorList>
            <person name="Felix C."/>
            <person name="Meneses R."/>
            <person name="Goncalves M.F.M."/>
            <person name="Tilleman L."/>
            <person name="Duarte A.S."/>
            <person name="Jorrin-Novo J.V."/>
            <person name="Van De Peer Y."/>
            <person name="Deforce D."/>
            <person name="Van Nieuwerburgh F."/>
            <person name="Esteves A.C."/>
            <person name="Alves A."/>
        </authorList>
    </citation>
    <scope>NUCLEOTIDE SEQUENCE</scope>
    <source>
        <strain evidence="2">CBS 339.90</strain>
    </source>
</reference>
<organism evidence="2 3">
    <name type="scientific">Lasiodiplodia hormozganensis</name>
    <dbReference type="NCBI Taxonomy" id="869390"/>
    <lineage>
        <taxon>Eukaryota</taxon>
        <taxon>Fungi</taxon>
        <taxon>Dikarya</taxon>
        <taxon>Ascomycota</taxon>
        <taxon>Pezizomycotina</taxon>
        <taxon>Dothideomycetes</taxon>
        <taxon>Dothideomycetes incertae sedis</taxon>
        <taxon>Botryosphaeriales</taxon>
        <taxon>Botryosphaeriaceae</taxon>
        <taxon>Lasiodiplodia</taxon>
    </lineage>
</organism>
<dbReference type="EMBL" id="JAUJDW010000062">
    <property type="protein sequence ID" value="KAK0644885.1"/>
    <property type="molecule type" value="Genomic_DNA"/>
</dbReference>
<gene>
    <name evidence="2" type="ORF">DIS24_g8427</name>
</gene>
<dbReference type="AlphaFoldDB" id="A0AA40CNC3"/>
<dbReference type="Proteomes" id="UP001175001">
    <property type="component" value="Unassembled WGS sequence"/>
</dbReference>
<keyword evidence="1" id="KW-0732">Signal</keyword>
<dbReference type="PANTHER" id="PTHR40616:SF1">
    <property type="entry name" value="LINALOOL DEHYDRATASE_ISOMERASE DOMAIN-CONTAINING PROTEIN"/>
    <property type="match status" value="1"/>
</dbReference>
<sequence>MRFYSALTIASALTFAVASGAPTNSNGTLSAAAQDLFDYSMTVQDLRYDSYYDFIWYSDNGPWSVRFTAWYTIGLLKRNQGDDVLHAKAALRNIEFIGTTLVQAVGEFEHLLGEDLVSAIETSLTHAAIGGMRRNGTYPEDDNLILGYSNPAYMRAVVVSWIGQRLNNSTFTDFANLQGNLLLELFTWNNSNTLGEYNAPTYYGMDIWALSAAIKYAPANSTIKSTSEYVLTELWKDIAAHYNPYLKNMVGPYDRAYTRDMTTHSSILSLWFWAIFGHARGPQPPKGEADLLYDVAQGAQIALVAHTTSSYIPPTLVPWLTGNTYTDAPRLLHRTIKEDLSTPYVRIATSWLSGPLMIGAESVAETENRGDQFVPAIVHWAADPKHQPAPYVGFFSLYPSASTVEAVAGERSLRIRYPNATQEGSGVFTFAVSGVAPGWLLEGNRVEGLERLPCLEVKVEAEGLERLPVTYGSQLRDHLFYNVSYVVPEGFEGVPEVGLEFEYTC</sequence>
<proteinExistence type="predicted"/>
<feature type="chain" id="PRO_5041298221" evidence="1">
    <location>
        <begin position="21"/>
        <end position="505"/>
    </location>
</feature>
<evidence type="ECO:0000313" key="2">
    <source>
        <dbReference type="EMBL" id="KAK0644885.1"/>
    </source>
</evidence>
<accession>A0AA40CNC3</accession>
<evidence type="ECO:0000313" key="3">
    <source>
        <dbReference type="Proteomes" id="UP001175001"/>
    </source>
</evidence>
<comment type="caution">
    <text evidence="2">The sequence shown here is derived from an EMBL/GenBank/DDBJ whole genome shotgun (WGS) entry which is preliminary data.</text>
</comment>
<keyword evidence="3" id="KW-1185">Reference proteome</keyword>